<feature type="domain" description="Luciferase-like" evidence="6">
    <location>
        <begin position="50"/>
        <end position="414"/>
    </location>
</feature>
<evidence type="ECO:0000256" key="2">
    <source>
        <dbReference type="ARBA" id="ARBA00022643"/>
    </source>
</evidence>
<feature type="domain" description="Luciferase-like" evidence="6">
    <location>
        <begin position="593"/>
        <end position="955"/>
    </location>
</feature>
<accession>A0A1E4S3U6</accession>
<name>A0A1E4S3U6_CYBJN</name>
<protein>
    <submittedName>
        <fullName evidence="7">Bacterial luciferase-like protein</fullName>
    </submittedName>
</protein>
<keyword evidence="4" id="KW-0503">Monooxygenase</keyword>
<dbReference type="AlphaFoldDB" id="A0A1E4S3U6"/>
<keyword evidence="1" id="KW-0285">Flavoprotein</keyword>
<evidence type="ECO:0000256" key="5">
    <source>
        <dbReference type="ARBA" id="ARBA00033748"/>
    </source>
</evidence>
<evidence type="ECO:0000256" key="4">
    <source>
        <dbReference type="ARBA" id="ARBA00023033"/>
    </source>
</evidence>
<dbReference type="PANTHER" id="PTHR30011:SF16">
    <property type="entry name" value="C2H2 FINGER DOMAIN TRANSCRIPTION FACTOR (EUROFUNG)-RELATED"/>
    <property type="match status" value="1"/>
</dbReference>
<reference evidence="7 8" key="1">
    <citation type="journal article" date="2016" name="Proc. Natl. Acad. Sci. U.S.A.">
        <title>Comparative genomics of biotechnologically important yeasts.</title>
        <authorList>
            <person name="Riley R."/>
            <person name="Haridas S."/>
            <person name="Wolfe K.H."/>
            <person name="Lopes M.R."/>
            <person name="Hittinger C.T."/>
            <person name="Goeker M."/>
            <person name="Salamov A.A."/>
            <person name="Wisecaver J.H."/>
            <person name="Long T.M."/>
            <person name="Calvey C.H."/>
            <person name="Aerts A.L."/>
            <person name="Barry K.W."/>
            <person name="Choi C."/>
            <person name="Clum A."/>
            <person name="Coughlan A.Y."/>
            <person name="Deshpande S."/>
            <person name="Douglass A.P."/>
            <person name="Hanson S.J."/>
            <person name="Klenk H.-P."/>
            <person name="LaButti K.M."/>
            <person name="Lapidus A."/>
            <person name="Lindquist E.A."/>
            <person name="Lipzen A.M."/>
            <person name="Meier-Kolthoff J.P."/>
            <person name="Ohm R.A."/>
            <person name="Otillar R.P."/>
            <person name="Pangilinan J.L."/>
            <person name="Peng Y."/>
            <person name="Rokas A."/>
            <person name="Rosa C.A."/>
            <person name="Scheuner C."/>
            <person name="Sibirny A.A."/>
            <person name="Slot J.C."/>
            <person name="Stielow J.B."/>
            <person name="Sun H."/>
            <person name="Kurtzman C.P."/>
            <person name="Blackwell M."/>
            <person name="Grigoriev I.V."/>
            <person name="Jeffries T.W."/>
        </authorList>
    </citation>
    <scope>NUCLEOTIDE SEQUENCE [LARGE SCALE GENOMIC DNA]</scope>
    <source>
        <strain evidence="8">ATCC 18201 / CBS 1600 / BCRC 20928 / JCM 3617 / NBRC 0987 / NRRL Y-1542</strain>
    </source>
</reference>
<dbReference type="InterPro" id="IPR036661">
    <property type="entry name" value="Luciferase-like_sf"/>
</dbReference>
<evidence type="ECO:0000313" key="7">
    <source>
        <dbReference type="EMBL" id="ODV74130.1"/>
    </source>
</evidence>
<dbReference type="Pfam" id="PF00296">
    <property type="entry name" value="Bac_luciferase"/>
    <property type="match status" value="2"/>
</dbReference>
<comment type="similarity">
    <text evidence="5">Belongs to the NtaA/SnaA/DszA monooxygenase family.</text>
</comment>
<dbReference type="InterPro" id="IPR051260">
    <property type="entry name" value="Diverse_substr_monoxygenases"/>
</dbReference>
<proteinExistence type="inferred from homology"/>
<dbReference type="STRING" id="983966.A0A1E4S3U6"/>
<evidence type="ECO:0000313" key="8">
    <source>
        <dbReference type="Proteomes" id="UP000094389"/>
    </source>
</evidence>
<evidence type="ECO:0000256" key="3">
    <source>
        <dbReference type="ARBA" id="ARBA00023002"/>
    </source>
</evidence>
<keyword evidence="8" id="KW-1185">Reference proteome</keyword>
<dbReference type="Gene3D" id="3.20.20.30">
    <property type="entry name" value="Luciferase-like domain"/>
    <property type="match status" value="2"/>
</dbReference>
<dbReference type="RefSeq" id="XP_020071169.1">
    <property type="nucleotide sequence ID" value="XM_020212614.1"/>
</dbReference>
<dbReference type="Proteomes" id="UP000094389">
    <property type="component" value="Unassembled WGS sequence"/>
</dbReference>
<dbReference type="PANTHER" id="PTHR30011">
    <property type="entry name" value="ALKANESULFONATE MONOOXYGENASE-RELATED"/>
    <property type="match status" value="1"/>
</dbReference>
<dbReference type="GO" id="GO:0016705">
    <property type="term" value="F:oxidoreductase activity, acting on paired donors, with incorporation or reduction of molecular oxygen"/>
    <property type="evidence" value="ECO:0007669"/>
    <property type="project" value="InterPro"/>
</dbReference>
<dbReference type="OrthoDB" id="5561043at2759"/>
<gene>
    <name evidence="7" type="ORF">CYBJADRAFT_125776</name>
</gene>
<dbReference type="NCBIfam" id="TIGR03860">
    <property type="entry name" value="FMN_nitrolo"/>
    <property type="match status" value="2"/>
</dbReference>
<dbReference type="GeneID" id="30987010"/>
<evidence type="ECO:0000256" key="1">
    <source>
        <dbReference type="ARBA" id="ARBA00022630"/>
    </source>
</evidence>
<dbReference type="PROSITE" id="PS51257">
    <property type="entry name" value="PROKAR_LIPOPROTEIN"/>
    <property type="match status" value="1"/>
</dbReference>
<dbReference type="InterPro" id="IPR011251">
    <property type="entry name" value="Luciferase-like_dom"/>
</dbReference>
<dbReference type="GO" id="GO:0004497">
    <property type="term" value="F:monooxygenase activity"/>
    <property type="evidence" value="ECO:0007669"/>
    <property type="project" value="UniProtKB-KW"/>
</dbReference>
<organism evidence="7 8">
    <name type="scientific">Cyberlindnera jadinii (strain ATCC 18201 / CBS 1600 / BCRC 20928 / JCM 3617 / NBRC 0987 / NRRL Y-1542)</name>
    <name type="common">Torula yeast</name>
    <name type="synonym">Candida utilis</name>
    <dbReference type="NCBI Taxonomy" id="983966"/>
    <lineage>
        <taxon>Eukaryota</taxon>
        <taxon>Fungi</taxon>
        <taxon>Dikarya</taxon>
        <taxon>Ascomycota</taxon>
        <taxon>Saccharomycotina</taxon>
        <taxon>Saccharomycetes</taxon>
        <taxon>Phaffomycetales</taxon>
        <taxon>Phaffomycetaceae</taxon>
        <taxon>Cyberlindnera</taxon>
    </lineage>
</organism>
<sequence>MDLREGVIVPVTKKPRLQKARKPLVINLFTQSCCNTQSAALWSYPGDVSSGYTTLEYWQNLAKKAEAAKFNAIFIADVLGPYDVYQGPGNYSFVAKAGTQFPGIDPSIPIAAMAAVTKSVGFGITFSTISEHPYLLARKLATLDQMTGGRVGWNIVSSYLNSAAKNLLNGEELPDKLSRYEKTDEYVQVVVELLLSSFREDALKADVKTKTFIDPELVRPIDFEGEWYKVPGPSYTSPSPQGIPVLFEAGTSPAGIELAAKWSEVTFSNGPTPPFLRHKSDKLKETASKRYQRDKDSLKVLVLVMVIVAETEEGAWEKYNRWADAADPIAALAMLGGWMNTDFSKYDDDFDLLQSENVKDREVVKHFCVDILDKGPVTKAVLGRHVSVKGSSDLVIGSVDQVVQKLIDYVEIGGADGFNFSAPVNPAGYDDLIDLVIPRLREEGLAWNDYPVPGGTLRENLTGVKGAKYLPKGHPANPYIWTKDLSRSEFEHKLSELDSNNTRCEEPAGVEMVISGDDCRSQGEHNTFNKWTAIREENTTVGMEINDEELEKSHKKQRLQRARSPLVLNFFTQSCCNSQPAALWSYPGDVSSGYTTLEYWQNLAKKAEAAKINAIFIADVLGPYDIYNGPNNYSYVAKAGTQFPGIDPSIPIAAMAAVTKSVGFGITFSTISEHPYLLARKLATLDQMTGGRVGWNIVSSYLHSASRNLLNGVPLPNKLGRYEKTDEYVSVVAELLLSSFREDALKADVKTKTFIDPELVRPIDFEGEWYKVPGPAYTSPSPQGIPVLFEAGTSKGGVELASKWSEVAFSTGPTPALLRVKTDRIRECAFNRYGRDPESVKVLVFVMVIVAETEEKAWEKFNRYADAADPEAALAMVGGWTTSDLSGYDDDFDLLQTDNPVHRGIVKHFCPVIADKGPITKKDLGRHVSVKGTTDLIIGSVDQVVQTLVDYVEIGGADGFNFAPAVNPDSYDDLIDYVLPKLREKGLLWEDYPVPGGTFRENLKGVQGASHLSKDHPAHGYRWTEDLSRKEFESNFAEYKKELREKQGDAYDQSANNGDNAK</sequence>
<dbReference type="SUPFAM" id="SSF51679">
    <property type="entry name" value="Bacterial luciferase-like"/>
    <property type="match status" value="2"/>
</dbReference>
<dbReference type="EMBL" id="KV453928">
    <property type="protein sequence ID" value="ODV74130.1"/>
    <property type="molecule type" value="Genomic_DNA"/>
</dbReference>
<keyword evidence="2" id="KW-0288">FMN</keyword>
<evidence type="ECO:0000259" key="6">
    <source>
        <dbReference type="Pfam" id="PF00296"/>
    </source>
</evidence>
<dbReference type="InterPro" id="IPR016215">
    <property type="entry name" value="NTA_MOA"/>
</dbReference>
<keyword evidence="3" id="KW-0560">Oxidoreductase</keyword>